<keyword evidence="1" id="KW-0472">Membrane</keyword>
<feature type="transmembrane region" description="Helical" evidence="1">
    <location>
        <begin position="389"/>
        <end position="409"/>
    </location>
</feature>
<evidence type="ECO:0000313" key="4">
    <source>
        <dbReference type="Proteomes" id="UP000663845"/>
    </source>
</evidence>
<accession>A0A815Q8A5</accession>
<protein>
    <submittedName>
        <fullName evidence="3">Uncharacterized protein</fullName>
    </submittedName>
</protein>
<name>A0A815Q8A5_9BILA</name>
<reference evidence="3" key="1">
    <citation type="submission" date="2021-02" db="EMBL/GenBank/DDBJ databases">
        <authorList>
            <person name="Nowell W R."/>
        </authorList>
    </citation>
    <scope>NUCLEOTIDE SEQUENCE</scope>
</reference>
<comment type="caution">
    <text evidence="3">The sequence shown here is derived from an EMBL/GenBank/DDBJ whole genome shotgun (WGS) entry which is preliminary data.</text>
</comment>
<organism evidence="3 4">
    <name type="scientific">Adineta steineri</name>
    <dbReference type="NCBI Taxonomy" id="433720"/>
    <lineage>
        <taxon>Eukaryota</taxon>
        <taxon>Metazoa</taxon>
        <taxon>Spiralia</taxon>
        <taxon>Gnathifera</taxon>
        <taxon>Rotifera</taxon>
        <taxon>Eurotatoria</taxon>
        <taxon>Bdelloidea</taxon>
        <taxon>Adinetida</taxon>
        <taxon>Adinetidae</taxon>
        <taxon>Adineta</taxon>
    </lineage>
</organism>
<gene>
    <name evidence="3" type="ORF">JYZ213_LOCUS41178</name>
</gene>
<keyword evidence="1" id="KW-1133">Transmembrane helix</keyword>
<dbReference type="Proteomes" id="UP000663845">
    <property type="component" value="Unassembled WGS sequence"/>
</dbReference>
<feature type="signal peptide" evidence="2">
    <location>
        <begin position="1"/>
        <end position="22"/>
    </location>
</feature>
<evidence type="ECO:0000313" key="3">
    <source>
        <dbReference type="EMBL" id="CAF1459694.1"/>
    </source>
</evidence>
<dbReference type="EMBL" id="CAJNOG010001628">
    <property type="protein sequence ID" value="CAF1459694.1"/>
    <property type="molecule type" value="Genomic_DNA"/>
</dbReference>
<evidence type="ECO:0000256" key="2">
    <source>
        <dbReference type="SAM" id="SignalP"/>
    </source>
</evidence>
<keyword evidence="2" id="KW-0732">Signal</keyword>
<evidence type="ECO:0000256" key="1">
    <source>
        <dbReference type="SAM" id="Phobius"/>
    </source>
</evidence>
<dbReference type="AlphaFoldDB" id="A0A815Q8A5"/>
<proteinExistence type="predicted"/>
<sequence>MIRPCFILCLVAFINIPKNTYSFFTLPLLEIIEPSGNLVCYLNSMESSNNDFQLCAIRVYIPANDSIVSNDVIIQNGMWFTNIFRRFIITRNCSGFTESSDIGMSICNPMPYENARKMILCICATDNCNQNLETCQFSNIEYSNPISLQRSLPILTVPIECNQTSEISEACFENALINMRNCDIYMKNHSVLCGIGVDHHVIMQKLFIEENYEIYFDQHLYALKPIIHANPTNRQKETDTYIYYMFYNVTDVTIEQCACIQSPYCNNNISMCAPYSIQTEVWTSMESSSISSTFIPSEHTSDTSIITITTESTIDYTTEPLTTMNTIADIFTETTTPIDFISTMINSETDITTDSIILKEFTLTETVINKTYSSRENPTIEISSLNNNIIIGIVIGVPFVLFICLGLIYCRCKCTRSKSCHCPCGDRSNDYQI</sequence>
<feature type="chain" id="PRO_5032764434" evidence="2">
    <location>
        <begin position="23"/>
        <end position="433"/>
    </location>
</feature>
<keyword evidence="1" id="KW-0812">Transmembrane</keyword>